<dbReference type="PANTHER" id="PTHR14097:SF7">
    <property type="entry name" value="OXIDOREDUCTASE HTATIP2"/>
    <property type="match status" value="1"/>
</dbReference>
<feature type="domain" description="NAD(P)-binding" evidence="3">
    <location>
        <begin position="12"/>
        <end position="110"/>
    </location>
</feature>
<evidence type="ECO:0000313" key="5">
    <source>
        <dbReference type="Proteomes" id="UP000654370"/>
    </source>
</evidence>
<dbReference type="InterPro" id="IPR016040">
    <property type="entry name" value="NAD(P)-bd_dom"/>
</dbReference>
<comment type="similarity">
    <text evidence="2">Belongs to the FMP52 family.</text>
</comment>
<dbReference type="GO" id="GO:0005741">
    <property type="term" value="C:mitochondrial outer membrane"/>
    <property type="evidence" value="ECO:0007669"/>
    <property type="project" value="UniProtKB-SubCell"/>
</dbReference>
<reference evidence="4" key="1">
    <citation type="submission" date="2020-12" db="EMBL/GenBank/DDBJ databases">
        <title>Metabolic potential, ecology and presence of endohyphal bacteria is reflected in genomic diversity of Mucoromycotina.</title>
        <authorList>
            <person name="Muszewska A."/>
            <person name="Okrasinska A."/>
            <person name="Steczkiewicz K."/>
            <person name="Drgas O."/>
            <person name="Orlowska M."/>
            <person name="Perlinska-Lenart U."/>
            <person name="Aleksandrzak-Piekarczyk T."/>
            <person name="Szatraj K."/>
            <person name="Zielenkiewicz U."/>
            <person name="Pilsyk S."/>
            <person name="Malc E."/>
            <person name="Mieczkowski P."/>
            <person name="Kruszewska J.S."/>
            <person name="Biernat P."/>
            <person name="Pawlowska J."/>
        </authorList>
    </citation>
    <scope>NUCLEOTIDE SEQUENCE</scope>
    <source>
        <strain evidence="4">WA0000067209</strain>
    </source>
</reference>
<dbReference type="SUPFAM" id="SSF51735">
    <property type="entry name" value="NAD(P)-binding Rossmann-fold domains"/>
    <property type="match status" value="1"/>
</dbReference>
<dbReference type="EMBL" id="JAEPQZ010000012">
    <property type="protein sequence ID" value="KAG2175008.1"/>
    <property type="molecule type" value="Genomic_DNA"/>
</dbReference>
<dbReference type="PANTHER" id="PTHR14097">
    <property type="entry name" value="OXIDOREDUCTASE HTATIP2"/>
    <property type="match status" value="1"/>
</dbReference>
<gene>
    <name evidence="4" type="ORF">INT43_006070</name>
</gene>
<keyword evidence="5" id="KW-1185">Reference proteome</keyword>
<dbReference type="InterPro" id="IPR036291">
    <property type="entry name" value="NAD(P)-bd_dom_sf"/>
</dbReference>
<evidence type="ECO:0000256" key="1">
    <source>
        <dbReference type="ARBA" id="ARBA00004450"/>
    </source>
</evidence>
<dbReference type="OrthoDB" id="430436at2759"/>
<evidence type="ECO:0000313" key="4">
    <source>
        <dbReference type="EMBL" id="KAG2175008.1"/>
    </source>
</evidence>
<comment type="caution">
    <text evidence="4">The sequence shown here is derived from an EMBL/GenBank/DDBJ whole genome shotgun (WGS) entry which is preliminary data.</text>
</comment>
<dbReference type="Pfam" id="PF13460">
    <property type="entry name" value="NAD_binding_10"/>
    <property type="match status" value="1"/>
</dbReference>
<accession>A0A8H7PJB3</accession>
<evidence type="ECO:0000256" key="2">
    <source>
        <dbReference type="ARBA" id="ARBA00006617"/>
    </source>
</evidence>
<organism evidence="4 5">
    <name type="scientific">Mortierella isabellina</name>
    <name type="common">Filamentous fungus</name>
    <name type="synonym">Umbelopsis isabellina</name>
    <dbReference type="NCBI Taxonomy" id="91625"/>
    <lineage>
        <taxon>Eukaryota</taxon>
        <taxon>Fungi</taxon>
        <taxon>Fungi incertae sedis</taxon>
        <taxon>Mucoromycota</taxon>
        <taxon>Mucoromycotina</taxon>
        <taxon>Umbelopsidomycetes</taxon>
        <taxon>Umbelopsidales</taxon>
        <taxon>Umbelopsidaceae</taxon>
        <taxon>Umbelopsis</taxon>
    </lineage>
</organism>
<dbReference type="AlphaFoldDB" id="A0A8H7PJB3"/>
<dbReference type="Proteomes" id="UP000654370">
    <property type="component" value="Unassembled WGS sequence"/>
</dbReference>
<proteinExistence type="inferred from homology"/>
<name>A0A8H7PJB3_MORIS</name>
<dbReference type="GO" id="GO:0051170">
    <property type="term" value="P:import into nucleus"/>
    <property type="evidence" value="ECO:0007669"/>
    <property type="project" value="TreeGrafter"/>
</dbReference>
<sequence>MTEAGKKALVLGATGAVGKALLRDILKADTYASVTALGRREVTLDDTVPKEKLVQRTVDFENLESSRSDFKGYQDVFCCLGTTRAAAGSAEGFRKIDHDYVVNSAKIVAEENPGPSGGLSPVHYLYCSSLGANKNSMFLYTQSKGQTEQDIIDVGFKQVSIFRPSFLRVEEERPRTGLAESVLGKVLSFTKPLGLNMEVPVGVVGRAMIYAAAHPAANTESTGKTASHFYSGKELDEMGGANTTA</sequence>
<evidence type="ECO:0000259" key="3">
    <source>
        <dbReference type="Pfam" id="PF13460"/>
    </source>
</evidence>
<comment type="subcellular location">
    <subcellularLocation>
        <location evidence="1">Mitochondrion outer membrane</location>
        <topology evidence="1">Peripheral membrane protein</topology>
    </subcellularLocation>
</comment>
<dbReference type="Gene3D" id="3.40.50.720">
    <property type="entry name" value="NAD(P)-binding Rossmann-like Domain"/>
    <property type="match status" value="1"/>
</dbReference>
<protein>
    <recommendedName>
        <fullName evidence="3">NAD(P)-binding domain-containing protein</fullName>
    </recommendedName>
</protein>